<keyword evidence="2" id="KW-0175">Coiled coil</keyword>
<feature type="transmembrane region" description="Helical" evidence="3">
    <location>
        <begin position="978"/>
        <end position="995"/>
    </location>
</feature>
<keyword evidence="3" id="KW-1133">Transmembrane helix</keyword>
<reference evidence="5 7" key="1">
    <citation type="submission" date="2020-06" db="EMBL/GenBank/DDBJ databases">
        <title>Anoxygenic phototrophic Chloroflexota member uses a Type I reaction center.</title>
        <authorList>
            <person name="Tsuji J.M."/>
            <person name="Shaw N.A."/>
            <person name="Nagashima S."/>
            <person name="Venkiteswaran J."/>
            <person name="Schiff S.L."/>
            <person name="Hanada S."/>
            <person name="Tank M."/>
            <person name="Neufeld J.D."/>
        </authorList>
    </citation>
    <scope>NUCLEOTIDE SEQUENCE [LARGE SCALE GENOMIC DNA]</scope>
    <source>
        <strain evidence="5">L227-S17</strain>
    </source>
</reference>
<evidence type="ECO:0000313" key="8">
    <source>
        <dbReference type="Proteomes" id="UP001431572"/>
    </source>
</evidence>
<organism evidence="5 7">
    <name type="scientific">Candidatus Chlorohelix allophototropha</name>
    <dbReference type="NCBI Taxonomy" id="3003348"/>
    <lineage>
        <taxon>Bacteria</taxon>
        <taxon>Bacillati</taxon>
        <taxon>Chloroflexota</taxon>
        <taxon>Chloroflexia</taxon>
        <taxon>Candidatus Chloroheliales</taxon>
        <taxon>Candidatus Chloroheliaceae</taxon>
        <taxon>Candidatus Chlorohelix</taxon>
    </lineage>
</organism>
<dbReference type="InterPro" id="IPR011042">
    <property type="entry name" value="6-blade_b-propeller_TolB-like"/>
</dbReference>
<feature type="transmembrane region" description="Helical" evidence="3">
    <location>
        <begin position="706"/>
        <end position="729"/>
    </location>
</feature>
<evidence type="ECO:0000259" key="4">
    <source>
        <dbReference type="SMART" id="SM00387"/>
    </source>
</evidence>
<gene>
    <name evidence="5" type="ORF">HXX08_14220</name>
    <name evidence="6" type="ORF">OZ401_005059</name>
</gene>
<keyword evidence="3" id="KW-0812">Transmembrane</keyword>
<sequence length="1373" mass="153243">MLTSQATPEIEQLSGKKARLSGYPAGGNKFDWLGLGLAVFLNGGLYLDGWVRNHTPTQDTFFTPWLGLLYVVYLIVALFFLAIAFRNHSVGYSWRRSLPKGYNLALPGVILFGWGILGEIFWYLAFGTNADTAPLLSPPRLVLAFSGLLVMSTPFRAVLSRVQVARPGWRELVPALLSGGLLLAVLIFYSGYSQPFIEKNPASTPTDQLWGVDLYLMNPDGSAKTRLTSSNSFYSWLPRISPDGKRIVFTSGENGKKTDQLYIMDLDGSNRVQLTNLPGSNAWPTWSPDGTTIAFNSGLEGSAEIYTIKPDGSELRRLTNNPGDDMGPVWSPDGQSILFYSQKDGDYKHLYLMRPDGSEQTRLTSDNWDDITGSFSPDGNQIIFSSYRDVTFQIYRMNRDGTNLVRLTNDSHDNWYPEWSPDGSSITFMSGKYQVRKIDIYRMKPDGSEPTNLTQNGVGVMSQIPCWSPDGSKIIYSTTFPLEYSQFLALYQTSDLGIGSLSVQAALLIGLLLFLLRRWVLTLGALTLVMTLSIVLVSVIQERYELVLVALVAGVITEALRWLLKPFESRKGKWRNYLFAFAVPFLFYGLYLQTLQFSRGISWASQLAVGVPIIAGLVGILMVLLGLFSSLSREHTPQPTTAYELQGRLLLLARFGWLALVALTIIVSLVGIPYYLQNYQVCNSSNCIAPETAKALENVGIPVQAYIAFSLIADNLISLLCLGTAFVIFWKLSRQWIGLVASYALIIGSSVTYIYPLIYSADHSIWLNRNKPNYSFDGWFYTGRFLEGFFVLTILLLFALFPNGRFVPRWIRWPLILFIAVRLYYYIYNDLLDWGEWVQWTISLTEWVCVLSVIVSQIYRYRRVSTPLERQQTKWLVFSGVAWWLVKYSSGLPGGGGFNINLSDTLYWPLSSLINYSFSFFLVTSFILALFRQRLWGIDLVINRTLVYGTLTLTVILLYLSLVLGLNTLFQQTIQGNLLISMLATVVIALLFQPLRHKLQRAVNRYMYGERDDPYGVLARLGQRLEGTLAPEQVLPTIVETVAQTLKLPYAAIELAYSSTSTLVLAETSGETSKPGEVAAAYGTPGPTSSLTRFPLSYQSETVGYLVLRARAGEKLGRSDQRLLKDLTHQVGIAVSAVKLTLDLKRLAQDLQQARELLVTTREEERRRLRRDLHDGLGPTLASLSFKMEAARNLLGPGNARVDALLSNISQQTQQTITEIRQLVYSLRPPALDELGLILAIKEQAAQQQLPTLRIGVEAPECLPELSAAVEVAAYRIVQEAITNVVRHAKATKCVIRIETRNQTLLIEVMDDGQGISPAHRSGVGLRAMYERASELGGSCTIQLGQDRGTVVQVKLHLPTLKVGAELVQEALN</sequence>
<feature type="transmembrane region" description="Helical" evidence="3">
    <location>
        <begin position="546"/>
        <end position="564"/>
    </location>
</feature>
<dbReference type="Pfam" id="PF02518">
    <property type="entry name" value="HATPase_c"/>
    <property type="match status" value="1"/>
</dbReference>
<evidence type="ECO:0000313" key="7">
    <source>
        <dbReference type="Proteomes" id="UP000521676"/>
    </source>
</evidence>
<feature type="transmembrane region" description="Helical" evidence="3">
    <location>
        <begin position="810"/>
        <end position="828"/>
    </location>
</feature>
<feature type="transmembrane region" description="Helical" evidence="3">
    <location>
        <begin position="913"/>
        <end position="933"/>
    </location>
</feature>
<dbReference type="SMART" id="SM00387">
    <property type="entry name" value="HATPase_c"/>
    <property type="match status" value="1"/>
</dbReference>
<dbReference type="GO" id="GO:0046983">
    <property type="term" value="F:protein dimerization activity"/>
    <property type="evidence" value="ECO:0007669"/>
    <property type="project" value="InterPro"/>
</dbReference>
<keyword evidence="3" id="KW-0472">Membrane</keyword>
<feature type="transmembrane region" description="Helical" evidence="3">
    <location>
        <begin position="945"/>
        <end position="966"/>
    </location>
</feature>
<dbReference type="SUPFAM" id="SSF55781">
    <property type="entry name" value="GAF domain-like"/>
    <property type="match status" value="1"/>
</dbReference>
<feature type="coiled-coil region" evidence="2">
    <location>
        <begin position="1137"/>
        <end position="1168"/>
    </location>
</feature>
<feature type="transmembrane region" description="Helical" evidence="3">
    <location>
        <begin position="496"/>
        <end position="516"/>
    </location>
</feature>
<feature type="transmembrane region" description="Helical" evidence="3">
    <location>
        <begin position="105"/>
        <end position="126"/>
    </location>
</feature>
<dbReference type="GO" id="GO:0000155">
    <property type="term" value="F:phosphorelay sensor kinase activity"/>
    <property type="evidence" value="ECO:0007669"/>
    <property type="project" value="InterPro"/>
</dbReference>
<geneLocation type="plasmid" evidence="6 8">
    <name>unnamed2</name>
</geneLocation>
<dbReference type="InterPro" id="IPR011712">
    <property type="entry name" value="Sig_transdc_His_kin_sub3_dim/P"/>
</dbReference>
<dbReference type="SUPFAM" id="SSF69304">
    <property type="entry name" value="Tricorn protease N-terminal domain"/>
    <property type="match status" value="1"/>
</dbReference>
<dbReference type="PANTHER" id="PTHR36842:SF1">
    <property type="entry name" value="PROTEIN TOLB"/>
    <property type="match status" value="1"/>
</dbReference>
<accession>A0A8T7M4M5</accession>
<dbReference type="InterPro" id="IPR029016">
    <property type="entry name" value="GAF-like_dom_sf"/>
</dbReference>
<feature type="transmembrane region" description="Helical" evidence="3">
    <location>
        <begin position="171"/>
        <end position="192"/>
    </location>
</feature>
<dbReference type="Gene3D" id="2.120.10.30">
    <property type="entry name" value="TolB, C-terminal domain"/>
    <property type="match status" value="2"/>
</dbReference>
<keyword evidence="6" id="KW-0614">Plasmid</keyword>
<feature type="transmembrane region" description="Helical" evidence="3">
    <location>
        <begin position="736"/>
        <end position="758"/>
    </location>
</feature>
<dbReference type="Gene3D" id="3.30.450.40">
    <property type="match status" value="1"/>
</dbReference>
<dbReference type="Gene3D" id="3.30.565.10">
    <property type="entry name" value="Histidine kinase-like ATPase, C-terminal domain"/>
    <property type="match status" value="1"/>
</dbReference>
<evidence type="ECO:0000256" key="1">
    <source>
        <dbReference type="ARBA" id="ARBA00009820"/>
    </source>
</evidence>
<proteinExistence type="inferred from homology"/>
<feature type="transmembrane region" description="Helical" evidence="3">
    <location>
        <begin position="523"/>
        <end position="540"/>
    </location>
</feature>
<dbReference type="Proteomes" id="UP001431572">
    <property type="component" value="Plasmid unnamed2"/>
</dbReference>
<dbReference type="RefSeq" id="WP_341472196.1">
    <property type="nucleotide sequence ID" value="NZ_CP128402.1"/>
</dbReference>
<dbReference type="Pfam" id="PF07730">
    <property type="entry name" value="HisKA_3"/>
    <property type="match status" value="1"/>
</dbReference>
<dbReference type="SUPFAM" id="SSF55874">
    <property type="entry name" value="ATPase domain of HSP90 chaperone/DNA topoisomerase II/histidine kinase"/>
    <property type="match status" value="1"/>
</dbReference>
<dbReference type="Pfam" id="PF07676">
    <property type="entry name" value="PD40"/>
    <property type="match status" value="5"/>
</dbReference>
<protein>
    <submittedName>
        <fullName evidence="6">Histidine kinase</fullName>
    </submittedName>
    <submittedName>
        <fullName evidence="5">PD40 domain-containing protein</fullName>
    </submittedName>
</protein>
<keyword evidence="6" id="KW-0418">Kinase</keyword>
<dbReference type="CDD" id="cd16917">
    <property type="entry name" value="HATPase_UhpB-NarQ-NarX-like"/>
    <property type="match status" value="1"/>
</dbReference>
<dbReference type="Gene3D" id="1.20.5.1930">
    <property type="match status" value="1"/>
</dbReference>
<feature type="transmembrane region" description="Helical" evidence="3">
    <location>
        <begin position="576"/>
        <end position="595"/>
    </location>
</feature>
<keyword evidence="8" id="KW-1185">Reference proteome</keyword>
<keyword evidence="6" id="KW-0808">Transferase</keyword>
<dbReference type="Proteomes" id="UP000521676">
    <property type="component" value="Unassembled WGS sequence"/>
</dbReference>
<name>A0A8T7M4M5_9CHLR</name>
<evidence type="ECO:0000256" key="3">
    <source>
        <dbReference type="SAM" id="Phobius"/>
    </source>
</evidence>
<comment type="similarity">
    <text evidence="1">Belongs to the TolB family.</text>
</comment>
<feature type="transmembrane region" description="Helical" evidence="3">
    <location>
        <begin position="840"/>
        <end position="861"/>
    </location>
</feature>
<feature type="transmembrane region" description="Helical" evidence="3">
    <location>
        <begin position="873"/>
        <end position="893"/>
    </location>
</feature>
<dbReference type="GO" id="GO:0016020">
    <property type="term" value="C:membrane"/>
    <property type="evidence" value="ECO:0007669"/>
    <property type="project" value="InterPro"/>
</dbReference>
<feature type="transmembrane region" description="Helical" evidence="3">
    <location>
        <begin position="607"/>
        <end position="628"/>
    </location>
</feature>
<feature type="domain" description="Histidine kinase/HSP90-like ATPase" evidence="4">
    <location>
        <begin position="1269"/>
        <end position="1360"/>
    </location>
</feature>
<feature type="transmembrane region" description="Helical" evidence="3">
    <location>
        <begin position="67"/>
        <end position="85"/>
    </location>
</feature>
<dbReference type="InterPro" id="IPR036890">
    <property type="entry name" value="HATPase_C_sf"/>
</dbReference>
<evidence type="ECO:0000313" key="6">
    <source>
        <dbReference type="EMBL" id="WJW70327.1"/>
    </source>
</evidence>
<feature type="transmembrane region" description="Helical" evidence="3">
    <location>
        <begin position="30"/>
        <end position="47"/>
    </location>
</feature>
<reference evidence="6" key="2">
    <citation type="journal article" date="2024" name="Nature">
        <title>Anoxygenic phototroph of the Chloroflexota uses a type I reaction centre.</title>
        <authorList>
            <person name="Tsuji J.M."/>
            <person name="Shaw N.A."/>
            <person name="Nagashima S."/>
            <person name="Venkiteswaran J.J."/>
            <person name="Schiff S.L."/>
            <person name="Watanabe T."/>
            <person name="Fukui M."/>
            <person name="Hanada S."/>
            <person name="Tank M."/>
            <person name="Neufeld J.D."/>
        </authorList>
    </citation>
    <scope>NUCLEOTIDE SEQUENCE</scope>
    <source>
        <strain evidence="6">L227-S17</strain>
        <plasmid evidence="6 8">unnamed2</plasmid>
    </source>
</reference>
<feature type="transmembrane region" description="Helical" evidence="3">
    <location>
        <begin position="649"/>
        <end position="676"/>
    </location>
</feature>
<dbReference type="InterPro" id="IPR003594">
    <property type="entry name" value="HATPase_dom"/>
</dbReference>
<feature type="transmembrane region" description="Helical" evidence="3">
    <location>
        <begin position="141"/>
        <end position="159"/>
    </location>
</feature>
<dbReference type="EMBL" id="JACATZ010000002">
    <property type="protein sequence ID" value="NWJ47014.1"/>
    <property type="molecule type" value="Genomic_DNA"/>
</dbReference>
<evidence type="ECO:0000313" key="5">
    <source>
        <dbReference type="EMBL" id="NWJ47014.1"/>
    </source>
</evidence>
<evidence type="ECO:0000256" key="2">
    <source>
        <dbReference type="SAM" id="Coils"/>
    </source>
</evidence>
<dbReference type="EMBL" id="CP128402">
    <property type="protein sequence ID" value="WJW70327.1"/>
    <property type="molecule type" value="Genomic_DNA"/>
</dbReference>
<dbReference type="PANTHER" id="PTHR36842">
    <property type="entry name" value="PROTEIN TOLB HOMOLOG"/>
    <property type="match status" value="1"/>
</dbReference>
<dbReference type="InterPro" id="IPR011659">
    <property type="entry name" value="WD40"/>
</dbReference>
<feature type="transmembrane region" description="Helical" evidence="3">
    <location>
        <begin position="778"/>
        <end position="798"/>
    </location>
</feature>